<dbReference type="PANTHER" id="PTHR47943:SF9">
    <property type="entry name" value="CYTOCHROME P450"/>
    <property type="match status" value="1"/>
</dbReference>
<evidence type="ECO:0000256" key="8">
    <source>
        <dbReference type="ARBA" id="ARBA00023033"/>
    </source>
</evidence>
<dbReference type="Proteomes" id="UP000796880">
    <property type="component" value="Unassembled WGS sequence"/>
</dbReference>
<evidence type="ECO:0000313" key="13">
    <source>
        <dbReference type="Proteomes" id="UP000796880"/>
    </source>
</evidence>
<dbReference type="FunFam" id="1.10.630.10:FF:000011">
    <property type="entry name" value="Cytochrome P450 83B1"/>
    <property type="match status" value="1"/>
</dbReference>
<keyword evidence="6 11" id="KW-0560">Oxidoreductase</keyword>
<keyword evidence="13" id="KW-1185">Reference proteome</keyword>
<dbReference type="PRINTS" id="PR00385">
    <property type="entry name" value="P450"/>
</dbReference>
<keyword evidence="8 11" id="KW-0503">Monooxygenase</keyword>
<dbReference type="InterPro" id="IPR017972">
    <property type="entry name" value="Cyt_P450_CS"/>
</dbReference>
<name>A0A8K0HNZ2_9ROSA</name>
<dbReference type="SUPFAM" id="SSF48264">
    <property type="entry name" value="Cytochrome P450"/>
    <property type="match status" value="1"/>
</dbReference>
<dbReference type="GO" id="GO:0004497">
    <property type="term" value="F:monooxygenase activity"/>
    <property type="evidence" value="ECO:0007669"/>
    <property type="project" value="UniProtKB-KW"/>
</dbReference>
<evidence type="ECO:0000256" key="5">
    <source>
        <dbReference type="ARBA" id="ARBA00022723"/>
    </source>
</evidence>
<evidence type="ECO:0000256" key="11">
    <source>
        <dbReference type="RuleBase" id="RU000461"/>
    </source>
</evidence>
<dbReference type="OrthoDB" id="1470350at2759"/>
<dbReference type="PANTHER" id="PTHR47943">
    <property type="entry name" value="CYTOCHROME P450 93A3-LIKE"/>
    <property type="match status" value="1"/>
</dbReference>
<evidence type="ECO:0000256" key="7">
    <source>
        <dbReference type="ARBA" id="ARBA00023004"/>
    </source>
</evidence>
<evidence type="ECO:0000256" key="10">
    <source>
        <dbReference type="PIRSR" id="PIRSR602401-1"/>
    </source>
</evidence>
<comment type="caution">
    <text evidence="12">The sequence shown here is derived from an EMBL/GenBank/DDBJ whole genome shotgun (WGS) entry which is preliminary data.</text>
</comment>
<evidence type="ECO:0000256" key="4">
    <source>
        <dbReference type="ARBA" id="ARBA00022617"/>
    </source>
</evidence>
<protein>
    <recommendedName>
        <fullName evidence="14">Cytochrome P450</fullName>
    </recommendedName>
</protein>
<dbReference type="EMBL" id="VOIH02000001">
    <property type="protein sequence ID" value="KAF3455996.1"/>
    <property type="molecule type" value="Genomic_DNA"/>
</dbReference>
<proteinExistence type="inferred from homology"/>
<evidence type="ECO:0000256" key="6">
    <source>
        <dbReference type="ARBA" id="ARBA00023002"/>
    </source>
</evidence>
<keyword evidence="5 10" id="KW-0479">Metal-binding</keyword>
<dbReference type="CDD" id="cd11072">
    <property type="entry name" value="CYP71-like"/>
    <property type="match status" value="1"/>
</dbReference>
<comment type="cofactor">
    <cofactor evidence="1 10">
        <name>heme</name>
        <dbReference type="ChEBI" id="CHEBI:30413"/>
    </cofactor>
</comment>
<dbReference type="PRINTS" id="PR00463">
    <property type="entry name" value="EP450I"/>
</dbReference>
<dbReference type="GO" id="GO:0016020">
    <property type="term" value="C:membrane"/>
    <property type="evidence" value="ECO:0007669"/>
    <property type="project" value="UniProtKB-SubCell"/>
</dbReference>
<sequence length="488" mass="55016">MSSIIVAILAVVLVISIWYRQKHGKNGRKLPPGPRALPIIGNLHQIGTLPHRSLQKLSQKHGHIMSLWLGNVPAIVVSSPQAATLFLKTHGLKMADRPKIQAFEYLTYGTKGMAFSEYGPRWRNTRRICNLNLLSSSKIESFASLRKGEIGLLVQSLKKSAETSEVVDISSKINEVVADISTMMILGKKKDDRYDLKGLVEEVLHLIGAFNLADYVPLLGKLDLQGLTGRMKKANKLIDQVVEKIITEYEQNTNKQNSSDFIIALLSMMDKPTKPQDKNVHVYDRTSIKAILVELITAAYDTPAVSVDWTISELIRNPKVMKKLQDELQNVIGMGRMVEEKDLEKLDYLYMVVKESLRLHPVAPFPPRECTEDTTIEGYHIPRKSRIIVNVWAIGHDQNVWSENVEEFYPERFIEKNIDIRGNDFDLIPFGSGQRICPGMQLGLTTVRLVVAQLVHCFNMELPSGMKPDDIDMTEVFGRLCKSQSLTS</sequence>
<dbReference type="Gene3D" id="1.10.630.10">
    <property type="entry name" value="Cytochrome P450"/>
    <property type="match status" value="1"/>
</dbReference>
<evidence type="ECO:0000256" key="2">
    <source>
        <dbReference type="ARBA" id="ARBA00004370"/>
    </source>
</evidence>
<evidence type="ECO:0000256" key="9">
    <source>
        <dbReference type="ARBA" id="ARBA00023136"/>
    </source>
</evidence>
<evidence type="ECO:0000256" key="3">
    <source>
        <dbReference type="ARBA" id="ARBA00010617"/>
    </source>
</evidence>
<dbReference type="GO" id="GO:0005506">
    <property type="term" value="F:iron ion binding"/>
    <property type="evidence" value="ECO:0007669"/>
    <property type="project" value="InterPro"/>
</dbReference>
<organism evidence="12 13">
    <name type="scientific">Rhamnella rubrinervis</name>
    <dbReference type="NCBI Taxonomy" id="2594499"/>
    <lineage>
        <taxon>Eukaryota</taxon>
        <taxon>Viridiplantae</taxon>
        <taxon>Streptophyta</taxon>
        <taxon>Embryophyta</taxon>
        <taxon>Tracheophyta</taxon>
        <taxon>Spermatophyta</taxon>
        <taxon>Magnoliopsida</taxon>
        <taxon>eudicotyledons</taxon>
        <taxon>Gunneridae</taxon>
        <taxon>Pentapetalae</taxon>
        <taxon>rosids</taxon>
        <taxon>fabids</taxon>
        <taxon>Rosales</taxon>
        <taxon>Rhamnaceae</taxon>
        <taxon>rhamnoid group</taxon>
        <taxon>Rhamneae</taxon>
        <taxon>Rhamnella</taxon>
    </lineage>
</organism>
<dbReference type="GO" id="GO:0016705">
    <property type="term" value="F:oxidoreductase activity, acting on paired donors, with incorporation or reduction of molecular oxygen"/>
    <property type="evidence" value="ECO:0007669"/>
    <property type="project" value="InterPro"/>
</dbReference>
<dbReference type="AlphaFoldDB" id="A0A8K0HNZ2"/>
<comment type="similarity">
    <text evidence="3 11">Belongs to the cytochrome P450 family.</text>
</comment>
<dbReference type="PROSITE" id="PS00086">
    <property type="entry name" value="CYTOCHROME_P450"/>
    <property type="match status" value="1"/>
</dbReference>
<dbReference type="Pfam" id="PF00067">
    <property type="entry name" value="p450"/>
    <property type="match status" value="1"/>
</dbReference>
<evidence type="ECO:0000256" key="1">
    <source>
        <dbReference type="ARBA" id="ARBA00001971"/>
    </source>
</evidence>
<accession>A0A8K0HNZ2</accession>
<evidence type="ECO:0000313" key="12">
    <source>
        <dbReference type="EMBL" id="KAF3455996.1"/>
    </source>
</evidence>
<gene>
    <name evidence="12" type="ORF">FNV43_RR00639</name>
</gene>
<keyword evidence="9" id="KW-0472">Membrane</keyword>
<keyword evidence="4 10" id="KW-0349">Heme</keyword>
<dbReference type="GO" id="GO:0020037">
    <property type="term" value="F:heme binding"/>
    <property type="evidence" value="ECO:0007669"/>
    <property type="project" value="InterPro"/>
</dbReference>
<keyword evidence="7 10" id="KW-0408">Iron</keyword>
<comment type="subcellular location">
    <subcellularLocation>
        <location evidence="2">Membrane</location>
    </subcellularLocation>
</comment>
<dbReference type="InterPro" id="IPR002401">
    <property type="entry name" value="Cyt_P450_E_grp-I"/>
</dbReference>
<dbReference type="InterPro" id="IPR001128">
    <property type="entry name" value="Cyt_P450"/>
</dbReference>
<dbReference type="InterPro" id="IPR036396">
    <property type="entry name" value="Cyt_P450_sf"/>
</dbReference>
<feature type="binding site" description="axial binding residue" evidence="10">
    <location>
        <position position="437"/>
    </location>
    <ligand>
        <name>heme</name>
        <dbReference type="ChEBI" id="CHEBI:30413"/>
    </ligand>
    <ligandPart>
        <name>Fe</name>
        <dbReference type="ChEBI" id="CHEBI:18248"/>
    </ligandPart>
</feature>
<evidence type="ECO:0008006" key="14">
    <source>
        <dbReference type="Google" id="ProtNLM"/>
    </source>
</evidence>
<reference evidence="12" key="1">
    <citation type="submission" date="2020-03" db="EMBL/GenBank/DDBJ databases">
        <title>A high-quality chromosome-level genome assembly of a woody plant with both climbing and erect habits, Rhamnella rubrinervis.</title>
        <authorList>
            <person name="Lu Z."/>
            <person name="Yang Y."/>
            <person name="Zhu X."/>
            <person name="Sun Y."/>
        </authorList>
    </citation>
    <scope>NUCLEOTIDE SEQUENCE</scope>
    <source>
        <strain evidence="12">BYM</strain>
        <tissue evidence="12">Leaf</tissue>
    </source>
</reference>